<name>A0ACB8A8Q0_9AGAM</name>
<organism evidence="1 2">
    <name type="scientific">Hygrophoropsis aurantiaca</name>
    <dbReference type="NCBI Taxonomy" id="72124"/>
    <lineage>
        <taxon>Eukaryota</taxon>
        <taxon>Fungi</taxon>
        <taxon>Dikarya</taxon>
        <taxon>Basidiomycota</taxon>
        <taxon>Agaricomycotina</taxon>
        <taxon>Agaricomycetes</taxon>
        <taxon>Agaricomycetidae</taxon>
        <taxon>Boletales</taxon>
        <taxon>Coniophorineae</taxon>
        <taxon>Hygrophoropsidaceae</taxon>
        <taxon>Hygrophoropsis</taxon>
    </lineage>
</organism>
<evidence type="ECO:0000313" key="1">
    <source>
        <dbReference type="EMBL" id="KAH7909644.1"/>
    </source>
</evidence>
<sequence length="307" mass="34366">MISNIANSEPTTDFPISDDTVHTMASMTSPFISRSPPAGVPPQVMVVTGNPGLGKTMFLFVLLAFRPNAKLPTMSQSDPTNLYFFAAKHVYLIQGLDAAHSIFPVRCLPPSTRCLPPSTRCLVDANSTFATVPRFITGPKKTIVQSASPRLGRFEWLRRVVYPYTMLYVRLWTISELIRARELQPRVPPERALAAFAARAAFRDAGSTEEHERYVRRRISVWLLELEAMIGARDVRAFEARDSRVFEALDPPDEVVALVPGPSYCEFSCTIPTSHLFRAVLDAYLCRFRDWGAVLVNDEWGVVSGVW</sequence>
<gene>
    <name evidence="1" type="ORF">BJ138DRAFT_207100</name>
</gene>
<accession>A0ACB8A8Q0</accession>
<reference evidence="1" key="1">
    <citation type="journal article" date="2021" name="New Phytol.">
        <title>Evolutionary innovations through gain and loss of genes in the ectomycorrhizal Boletales.</title>
        <authorList>
            <person name="Wu G."/>
            <person name="Miyauchi S."/>
            <person name="Morin E."/>
            <person name="Kuo A."/>
            <person name="Drula E."/>
            <person name="Varga T."/>
            <person name="Kohler A."/>
            <person name="Feng B."/>
            <person name="Cao Y."/>
            <person name="Lipzen A."/>
            <person name="Daum C."/>
            <person name="Hundley H."/>
            <person name="Pangilinan J."/>
            <person name="Johnson J."/>
            <person name="Barry K."/>
            <person name="LaButti K."/>
            <person name="Ng V."/>
            <person name="Ahrendt S."/>
            <person name="Min B."/>
            <person name="Choi I.G."/>
            <person name="Park H."/>
            <person name="Plett J.M."/>
            <person name="Magnuson J."/>
            <person name="Spatafora J.W."/>
            <person name="Nagy L.G."/>
            <person name="Henrissat B."/>
            <person name="Grigoriev I.V."/>
            <person name="Yang Z.L."/>
            <person name="Xu J."/>
            <person name="Martin F.M."/>
        </authorList>
    </citation>
    <scope>NUCLEOTIDE SEQUENCE</scope>
    <source>
        <strain evidence="1">ATCC 28755</strain>
    </source>
</reference>
<evidence type="ECO:0000313" key="2">
    <source>
        <dbReference type="Proteomes" id="UP000790377"/>
    </source>
</evidence>
<proteinExistence type="predicted"/>
<dbReference type="Proteomes" id="UP000790377">
    <property type="component" value="Unassembled WGS sequence"/>
</dbReference>
<protein>
    <submittedName>
        <fullName evidence="1">Uncharacterized protein</fullName>
    </submittedName>
</protein>
<dbReference type="EMBL" id="MU267749">
    <property type="protein sequence ID" value="KAH7909644.1"/>
    <property type="molecule type" value="Genomic_DNA"/>
</dbReference>
<comment type="caution">
    <text evidence="1">The sequence shown here is derived from an EMBL/GenBank/DDBJ whole genome shotgun (WGS) entry which is preliminary data.</text>
</comment>
<keyword evidence="2" id="KW-1185">Reference proteome</keyword>